<proteinExistence type="inferred from homology"/>
<evidence type="ECO:0000256" key="4">
    <source>
        <dbReference type="ARBA" id="ARBA00022837"/>
    </source>
</evidence>
<keyword evidence="2" id="KW-0479">Metal-binding</keyword>
<keyword evidence="4" id="KW-0106">Calcium</keyword>
<dbReference type="AlphaFoldDB" id="A0AA37SSX1"/>
<keyword evidence="3" id="KW-0378">Hydrolase</keyword>
<feature type="domain" description="Sulfatase N-terminal" evidence="6">
    <location>
        <begin position="28"/>
        <end position="337"/>
    </location>
</feature>
<keyword evidence="5" id="KW-0732">Signal</keyword>
<evidence type="ECO:0000256" key="2">
    <source>
        <dbReference type="ARBA" id="ARBA00022723"/>
    </source>
</evidence>
<dbReference type="GO" id="GO:0046872">
    <property type="term" value="F:metal ion binding"/>
    <property type="evidence" value="ECO:0007669"/>
    <property type="project" value="UniProtKB-KW"/>
</dbReference>
<dbReference type="PROSITE" id="PS00523">
    <property type="entry name" value="SULFATASE_1"/>
    <property type="match status" value="1"/>
</dbReference>
<evidence type="ECO:0000259" key="6">
    <source>
        <dbReference type="Pfam" id="PF00884"/>
    </source>
</evidence>
<reference evidence="7" key="1">
    <citation type="journal article" date="2014" name="Int. J. Syst. Evol. Microbiol.">
        <title>Complete genome sequence of Corynebacterium casei LMG S-19264T (=DSM 44701T), isolated from a smear-ripened cheese.</title>
        <authorList>
            <consortium name="US DOE Joint Genome Institute (JGI-PGF)"/>
            <person name="Walter F."/>
            <person name="Albersmeier A."/>
            <person name="Kalinowski J."/>
            <person name="Ruckert C."/>
        </authorList>
    </citation>
    <scope>NUCLEOTIDE SEQUENCE</scope>
    <source>
        <strain evidence="7">NBRC 108769</strain>
    </source>
</reference>
<dbReference type="InterPro" id="IPR017850">
    <property type="entry name" value="Alkaline_phosphatase_core_sf"/>
</dbReference>
<name>A0AA37SSX1_9BACT</name>
<organism evidence="7 8">
    <name type="scientific">Portibacter lacus</name>
    <dbReference type="NCBI Taxonomy" id="1099794"/>
    <lineage>
        <taxon>Bacteria</taxon>
        <taxon>Pseudomonadati</taxon>
        <taxon>Bacteroidota</taxon>
        <taxon>Saprospiria</taxon>
        <taxon>Saprospirales</taxon>
        <taxon>Haliscomenobacteraceae</taxon>
        <taxon>Portibacter</taxon>
    </lineage>
</organism>
<keyword evidence="8" id="KW-1185">Reference proteome</keyword>
<dbReference type="SUPFAM" id="SSF53649">
    <property type="entry name" value="Alkaline phosphatase-like"/>
    <property type="match status" value="1"/>
</dbReference>
<feature type="chain" id="PRO_5041297199" evidence="5">
    <location>
        <begin position="24"/>
        <end position="440"/>
    </location>
</feature>
<evidence type="ECO:0000313" key="8">
    <source>
        <dbReference type="Proteomes" id="UP001156666"/>
    </source>
</evidence>
<dbReference type="Pfam" id="PF00884">
    <property type="entry name" value="Sulfatase"/>
    <property type="match status" value="1"/>
</dbReference>
<comment type="caution">
    <text evidence="7">The sequence shown here is derived from an EMBL/GenBank/DDBJ whole genome shotgun (WGS) entry which is preliminary data.</text>
</comment>
<evidence type="ECO:0000256" key="1">
    <source>
        <dbReference type="ARBA" id="ARBA00008779"/>
    </source>
</evidence>
<dbReference type="InterPro" id="IPR000917">
    <property type="entry name" value="Sulfatase_N"/>
</dbReference>
<dbReference type="PANTHER" id="PTHR42693">
    <property type="entry name" value="ARYLSULFATASE FAMILY MEMBER"/>
    <property type="match status" value="1"/>
</dbReference>
<dbReference type="RefSeq" id="WP_235295512.1">
    <property type="nucleotide sequence ID" value="NZ_BSOH01000034.1"/>
</dbReference>
<feature type="signal peptide" evidence="5">
    <location>
        <begin position="1"/>
        <end position="23"/>
    </location>
</feature>
<dbReference type="CDD" id="cd16151">
    <property type="entry name" value="sulfatase_like"/>
    <property type="match status" value="1"/>
</dbReference>
<evidence type="ECO:0000313" key="7">
    <source>
        <dbReference type="EMBL" id="GLR19733.1"/>
    </source>
</evidence>
<protein>
    <submittedName>
        <fullName evidence="7">Arylsulfatase</fullName>
    </submittedName>
</protein>
<dbReference type="GO" id="GO:0004065">
    <property type="term" value="F:arylsulfatase activity"/>
    <property type="evidence" value="ECO:0007669"/>
    <property type="project" value="TreeGrafter"/>
</dbReference>
<comment type="similarity">
    <text evidence="1">Belongs to the sulfatase family.</text>
</comment>
<sequence length="440" mass="50388">MKLTFNMRLIFLTLLCSTILGTAQEKLPNIILIMADDMGYETLGSSGSTSYSTPHLDSMAAHGIRFDNCVSQPLCTPSRVKIMTGLYNYRNYEYFGQLRTEEKTFGNLLKENGYATCIAGKWQLNGLAYTDEIKDWNNSSRPVDFGFEEYCLWQLTQHSRKGGRYADPLIEQNGKLLDRNKDDYGPDIFCQYILDFIDRKKDEPFFIYYPMVLVHDPFVPTPDSPEWQDETLRNKKDTSFFSDMVSYTDKIVGKINAKLEALDLADNTIVIFTGDNGTHPSIYSKTKSGTIRGAKGNTITAGTHVPLIVKWGDQIEKPFVYDGLIEFSDFYATFEDLVANEVSADGKSFLPLLLGERNFTDRETAFVHYNPKWGKNVNRFKNQFVRTIDYKLYQDGKFYNLKEDVLEQSPIQDGAMTAEEAKIRTALEKEMSKHPKWEVE</sequence>
<evidence type="ECO:0000256" key="5">
    <source>
        <dbReference type="SAM" id="SignalP"/>
    </source>
</evidence>
<dbReference type="Proteomes" id="UP001156666">
    <property type="component" value="Unassembled WGS sequence"/>
</dbReference>
<dbReference type="InterPro" id="IPR024607">
    <property type="entry name" value="Sulfatase_CS"/>
</dbReference>
<dbReference type="InterPro" id="IPR050738">
    <property type="entry name" value="Sulfatase"/>
</dbReference>
<dbReference type="Gene3D" id="3.40.720.10">
    <property type="entry name" value="Alkaline Phosphatase, subunit A"/>
    <property type="match status" value="1"/>
</dbReference>
<dbReference type="PANTHER" id="PTHR42693:SF53">
    <property type="entry name" value="ENDO-4-O-SULFATASE"/>
    <property type="match status" value="1"/>
</dbReference>
<dbReference type="EMBL" id="BSOH01000034">
    <property type="protein sequence ID" value="GLR19733.1"/>
    <property type="molecule type" value="Genomic_DNA"/>
</dbReference>
<accession>A0AA37SSX1</accession>
<gene>
    <name evidence="7" type="primary">arsA_4</name>
    <name evidence="7" type="ORF">GCM10007940_43490</name>
</gene>
<evidence type="ECO:0000256" key="3">
    <source>
        <dbReference type="ARBA" id="ARBA00022801"/>
    </source>
</evidence>
<reference evidence="7" key="2">
    <citation type="submission" date="2023-01" db="EMBL/GenBank/DDBJ databases">
        <title>Draft genome sequence of Portibacter lacus strain NBRC 108769.</title>
        <authorList>
            <person name="Sun Q."/>
            <person name="Mori K."/>
        </authorList>
    </citation>
    <scope>NUCLEOTIDE SEQUENCE</scope>
    <source>
        <strain evidence="7">NBRC 108769</strain>
    </source>
</reference>